<evidence type="ECO:0000259" key="1">
    <source>
        <dbReference type="Pfam" id="PF00881"/>
    </source>
</evidence>
<sequence length="66" mass="6857">MDLGMSLMALLLAAEARGLGATGIGALANYGPQVHTLLDLPEDEMVVTFRQAPRLESSAMRATAAA</sequence>
<gene>
    <name evidence="2" type="ORF">DPM13_00355</name>
</gene>
<keyword evidence="3" id="KW-1185">Reference proteome</keyword>
<name>A0ABM6WNU7_9RHOB</name>
<dbReference type="Pfam" id="PF00881">
    <property type="entry name" value="Nitroreductase"/>
    <property type="match status" value="1"/>
</dbReference>
<evidence type="ECO:0000313" key="3">
    <source>
        <dbReference type="Proteomes" id="UP000249922"/>
    </source>
</evidence>
<reference evidence="2 3" key="1">
    <citation type="submission" date="2018-06" db="EMBL/GenBank/DDBJ databases">
        <title>Complete genome sequence of Paracoccus mutanolyticus strain RSP-02 isolated from cellulosic waste.</title>
        <authorList>
            <person name="Amrutha R.N."/>
            <person name="Shrivastav A."/>
            <person name="Buddana S.K."/>
            <person name="Deshpande U."/>
            <person name="Prakasham R.S."/>
        </authorList>
    </citation>
    <scope>NUCLEOTIDE SEQUENCE [LARGE SCALE GENOMIC DNA]</scope>
    <source>
        <strain evidence="2 3">RSP-02</strain>
    </source>
</reference>
<dbReference type="Gene3D" id="3.40.109.10">
    <property type="entry name" value="NADH Oxidase"/>
    <property type="match status" value="1"/>
</dbReference>
<dbReference type="InterPro" id="IPR000415">
    <property type="entry name" value="Nitroreductase-like"/>
</dbReference>
<dbReference type="Proteomes" id="UP000249922">
    <property type="component" value="Chromosome"/>
</dbReference>
<protein>
    <recommendedName>
        <fullName evidence="1">Nitroreductase domain-containing protein</fullName>
    </recommendedName>
</protein>
<organism evidence="2 3">
    <name type="scientific">Paracoccus mutanolyticus</name>
    <dbReference type="NCBI Taxonomy" id="1499308"/>
    <lineage>
        <taxon>Bacteria</taxon>
        <taxon>Pseudomonadati</taxon>
        <taxon>Pseudomonadota</taxon>
        <taxon>Alphaproteobacteria</taxon>
        <taxon>Rhodobacterales</taxon>
        <taxon>Paracoccaceae</taxon>
        <taxon>Paracoccus</taxon>
    </lineage>
</organism>
<dbReference type="SUPFAM" id="SSF55469">
    <property type="entry name" value="FMN-dependent nitroreductase-like"/>
    <property type="match status" value="1"/>
</dbReference>
<accession>A0ABM6WNU7</accession>
<proteinExistence type="predicted"/>
<dbReference type="InterPro" id="IPR029479">
    <property type="entry name" value="Nitroreductase"/>
</dbReference>
<evidence type="ECO:0000313" key="2">
    <source>
        <dbReference type="EMBL" id="AWX92271.1"/>
    </source>
</evidence>
<dbReference type="EMBL" id="CP030239">
    <property type="protein sequence ID" value="AWX92271.1"/>
    <property type="molecule type" value="Genomic_DNA"/>
</dbReference>
<feature type="domain" description="Nitroreductase" evidence="1">
    <location>
        <begin position="1"/>
        <end position="48"/>
    </location>
</feature>